<evidence type="ECO:0000313" key="1">
    <source>
        <dbReference type="EMBL" id="MBX40002.1"/>
    </source>
</evidence>
<dbReference type="EMBL" id="GGEC01059518">
    <property type="protein sequence ID" value="MBX40002.1"/>
    <property type="molecule type" value="Transcribed_RNA"/>
</dbReference>
<accession>A0A2P2NC22</accession>
<protein>
    <submittedName>
        <fullName evidence="1">Uncharacterized protein</fullName>
    </submittedName>
</protein>
<sequence>MSMERRDLPVPVAPITTKTFSFCHCRVSISILSPPPFAGILNTCDC</sequence>
<name>A0A2P2NC22_RHIMU</name>
<reference evidence="1" key="1">
    <citation type="submission" date="2018-02" db="EMBL/GenBank/DDBJ databases">
        <title>Rhizophora mucronata_Transcriptome.</title>
        <authorList>
            <person name="Meera S.P."/>
            <person name="Sreeshan A."/>
            <person name="Augustine A."/>
        </authorList>
    </citation>
    <scope>NUCLEOTIDE SEQUENCE</scope>
    <source>
        <tissue evidence="1">Leaf</tissue>
    </source>
</reference>
<organism evidence="1">
    <name type="scientific">Rhizophora mucronata</name>
    <name type="common">Asiatic mangrove</name>
    <dbReference type="NCBI Taxonomy" id="61149"/>
    <lineage>
        <taxon>Eukaryota</taxon>
        <taxon>Viridiplantae</taxon>
        <taxon>Streptophyta</taxon>
        <taxon>Embryophyta</taxon>
        <taxon>Tracheophyta</taxon>
        <taxon>Spermatophyta</taxon>
        <taxon>Magnoliopsida</taxon>
        <taxon>eudicotyledons</taxon>
        <taxon>Gunneridae</taxon>
        <taxon>Pentapetalae</taxon>
        <taxon>rosids</taxon>
        <taxon>fabids</taxon>
        <taxon>Malpighiales</taxon>
        <taxon>Rhizophoraceae</taxon>
        <taxon>Rhizophora</taxon>
    </lineage>
</organism>
<proteinExistence type="predicted"/>
<dbReference type="AlphaFoldDB" id="A0A2P2NC22"/>